<dbReference type="AlphaFoldDB" id="A0A1I3P4Y3"/>
<gene>
    <name evidence="2" type="ORF">SAMN05216561_11981</name>
</gene>
<evidence type="ECO:0000313" key="2">
    <source>
        <dbReference type="EMBL" id="SFJ16387.1"/>
    </source>
</evidence>
<accession>A0A1I3P4Y3</accession>
<feature type="transmembrane region" description="Helical" evidence="1">
    <location>
        <begin position="28"/>
        <end position="47"/>
    </location>
</feature>
<keyword evidence="3" id="KW-1185">Reference proteome</keyword>
<organism evidence="2 3">
    <name type="scientific">Nocardioides psychrotolerans</name>
    <dbReference type="NCBI Taxonomy" id="1005945"/>
    <lineage>
        <taxon>Bacteria</taxon>
        <taxon>Bacillati</taxon>
        <taxon>Actinomycetota</taxon>
        <taxon>Actinomycetes</taxon>
        <taxon>Propionibacteriales</taxon>
        <taxon>Nocardioidaceae</taxon>
        <taxon>Nocardioides</taxon>
    </lineage>
</organism>
<evidence type="ECO:0000313" key="3">
    <source>
        <dbReference type="Proteomes" id="UP000198649"/>
    </source>
</evidence>
<reference evidence="2 3" key="1">
    <citation type="submission" date="2016-10" db="EMBL/GenBank/DDBJ databases">
        <authorList>
            <person name="de Groot N.N."/>
        </authorList>
    </citation>
    <scope>NUCLEOTIDE SEQUENCE [LARGE SCALE GENOMIC DNA]</scope>
    <source>
        <strain evidence="2 3">CGMCC 1.11156</strain>
    </source>
</reference>
<evidence type="ECO:0000256" key="1">
    <source>
        <dbReference type="SAM" id="Phobius"/>
    </source>
</evidence>
<keyword evidence="1" id="KW-0472">Membrane</keyword>
<dbReference type="Proteomes" id="UP000198649">
    <property type="component" value="Unassembled WGS sequence"/>
</dbReference>
<keyword evidence="1" id="KW-0812">Transmembrane</keyword>
<sequence length="181" mass="19178">MVPLSRAYPQRMSTSTDLQVRRRPRAGIILRVGLGLVVVAFVVWFTTSPAALPTSQSEVSASTPVSIPVYVGVFTPAADFDRRLHLSGVKVHTTANTPVTVTPLLCVGGTVGVTTEPERFCRGLVDPEGRTFGEGDAIVLEVSSPLAAIAVIDRVRLGFRDGLQRGTLEAGSGAIVRVLGR</sequence>
<protein>
    <submittedName>
        <fullName evidence="2">Uncharacterized protein</fullName>
    </submittedName>
</protein>
<keyword evidence="1" id="KW-1133">Transmembrane helix</keyword>
<dbReference type="EMBL" id="FOQG01000019">
    <property type="protein sequence ID" value="SFJ16387.1"/>
    <property type="molecule type" value="Genomic_DNA"/>
</dbReference>
<name>A0A1I3P4Y3_9ACTN</name>
<proteinExistence type="predicted"/>